<dbReference type="Pfam" id="PF00852">
    <property type="entry name" value="Glyco_transf_10"/>
    <property type="match status" value="1"/>
</dbReference>
<comment type="subcellular location">
    <subcellularLocation>
        <location evidence="1 12">Golgi apparatus</location>
        <location evidence="1 12">Golgi stack membrane</location>
        <topology evidence="1 12">Single-pass type II membrane protein</topology>
    </subcellularLocation>
</comment>
<dbReference type="PANTHER" id="PTHR48438">
    <property type="entry name" value="ALPHA-(1,3)-FUCOSYLTRANSFERASE C-RELATED"/>
    <property type="match status" value="1"/>
</dbReference>
<feature type="region of interest" description="Disordered" evidence="13">
    <location>
        <begin position="1"/>
        <end position="30"/>
    </location>
</feature>
<organism evidence="16">
    <name type="scientific">Triatoma infestans</name>
    <name type="common">Assassin bug</name>
    <dbReference type="NCBI Taxonomy" id="30076"/>
    <lineage>
        <taxon>Eukaryota</taxon>
        <taxon>Metazoa</taxon>
        <taxon>Ecdysozoa</taxon>
        <taxon>Arthropoda</taxon>
        <taxon>Hexapoda</taxon>
        <taxon>Insecta</taxon>
        <taxon>Pterygota</taxon>
        <taxon>Neoptera</taxon>
        <taxon>Paraneoptera</taxon>
        <taxon>Hemiptera</taxon>
        <taxon>Heteroptera</taxon>
        <taxon>Panheteroptera</taxon>
        <taxon>Cimicomorpha</taxon>
        <taxon>Reduviidae</taxon>
        <taxon>Triatominae</taxon>
        <taxon>Triatoma</taxon>
    </lineage>
</organism>
<keyword evidence="9 12" id="KW-0333">Golgi apparatus</keyword>
<evidence type="ECO:0000256" key="3">
    <source>
        <dbReference type="ARBA" id="ARBA00008919"/>
    </source>
</evidence>
<evidence type="ECO:0000256" key="12">
    <source>
        <dbReference type="RuleBase" id="RU003832"/>
    </source>
</evidence>
<feature type="region of interest" description="Disordered" evidence="13">
    <location>
        <begin position="49"/>
        <end position="75"/>
    </location>
</feature>
<sequence length="424" mass="49146">DSRHHHTVSDEEKDSTNKELVDGNATPVTTTDHTEDLYTVIEQAGGKPWFIDGGTIRPTPPSIGPSGRRKASLWPQERPGHDRIIDQLMFVPRIQPKDTKLILMYNGLSSWGSKVKPGRAIFKGCPVRSCGLTTNRLTSRKADAIIFRDHFVPPPHPRPTRQVWIVFMLECPYHTQHYKYNDLFNWTATYRRDSDIVTPYEKWVYYNEKVKRLKKPIKNFAANKTKQVAWFVSNCGARNVRLQYARELQKFINVDIFGACGSKKCPRSNQSKCFDMLGKQYKFYLAFENSNCKEYITEKFFVNGLGSDVLPIVMGARPEDYHMVAPLKSYIHVDDFDSPKSLAAYLHKLDADDNLYNEYFRWKGTGEFINTHFFCRVCALLHDQFPVKSYRDINEWWRSVGTCTTGSWRYRTQEHNIPWGGPFG</sequence>
<feature type="non-terminal residue" evidence="16">
    <location>
        <position position="1"/>
    </location>
</feature>
<keyword evidence="10" id="KW-0472">Membrane</keyword>
<dbReference type="InterPro" id="IPR055270">
    <property type="entry name" value="Glyco_tran_10_C"/>
</dbReference>
<feature type="domain" description="Fucosyltransferase C-terminal" evidence="14">
    <location>
        <begin position="222"/>
        <end position="396"/>
    </location>
</feature>
<keyword evidence="8" id="KW-1133">Transmembrane helix</keyword>
<keyword evidence="11" id="KW-0325">Glycoprotein</keyword>
<evidence type="ECO:0000313" key="16">
    <source>
        <dbReference type="EMBL" id="JAC15810.1"/>
    </source>
</evidence>
<evidence type="ECO:0000256" key="9">
    <source>
        <dbReference type="ARBA" id="ARBA00023034"/>
    </source>
</evidence>
<keyword evidence="7" id="KW-0735">Signal-anchor</keyword>
<name>A0A023F348_TRIIF</name>
<dbReference type="PANTHER" id="PTHR48438:SF1">
    <property type="entry name" value="ALPHA-(1,3)-FUCOSYLTRANSFERASE C-RELATED"/>
    <property type="match status" value="1"/>
</dbReference>
<evidence type="ECO:0000256" key="11">
    <source>
        <dbReference type="ARBA" id="ARBA00023180"/>
    </source>
</evidence>
<dbReference type="GO" id="GO:0032580">
    <property type="term" value="C:Golgi cisterna membrane"/>
    <property type="evidence" value="ECO:0007669"/>
    <property type="project" value="UniProtKB-SubCell"/>
</dbReference>
<dbReference type="Pfam" id="PF17039">
    <property type="entry name" value="Glyco_tran_10_N"/>
    <property type="match status" value="1"/>
</dbReference>
<dbReference type="EMBL" id="GBBI01002902">
    <property type="protein sequence ID" value="JAC15810.1"/>
    <property type="molecule type" value="mRNA"/>
</dbReference>
<dbReference type="FunFam" id="3.40.50.11660:FF:000004">
    <property type="entry name" value="Glycoprotein 3-alpha-L-fucosyltransferase A"/>
    <property type="match status" value="1"/>
</dbReference>
<evidence type="ECO:0000256" key="2">
    <source>
        <dbReference type="ARBA" id="ARBA00004922"/>
    </source>
</evidence>
<dbReference type="InterPro" id="IPR031481">
    <property type="entry name" value="Glyco_tran_10_N"/>
</dbReference>
<comment type="similarity">
    <text evidence="3 12">Belongs to the glycosyltransferase 10 family.</text>
</comment>
<keyword evidence="4 12" id="KW-0328">Glycosyltransferase</keyword>
<evidence type="ECO:0000256" key="7">
    <source>
        <dbReference type="ARBA" id="ARBA00022968"/>
    </source>
</evidence>
<accession>A0A023F348</accession>
<feature type="compositionally biased region" description="Basic and acidic residues" evidence="13">
    <location>
        <begin position="7"/>
        <end position="21"/>
    </location>
</feature>
<evidence type="ECO:0000259" key="15">
    <source>
        <dbReference type="Pfam" id="PF17039"/>
    </source>
</evidence>
<evidence type="ECO:0000256" key="4">
    <source>
        <dbReference type="ARBA" id="ARBA00022676"/>
    </source>
</evidence>
<comment type="pathway">
    <text evidence="2">Protein modification; protein glycosylation.</text>
</comment>
<dbReference type="InterPro" id="IPR001503">
    <property type="entry name" value="Glyco_trans_10"/>
</dbReference>
<dbReference type="EC" id="2.4.1.-" evidence="12"/>
<dbReference type="SUPFAM" id="SSF53756">
    <property type="entry name" value="UDP-Glycosyltransferase/glycogen phosphorylase"/>
    <property type="match status" value="1"/>
</dbReference>
<dbReference type="UniPathway" id="UPA00378"/>
<dbReference type="Gene3D" id="3.40.50.11660">
    <property type="entry name" value="Glycosyl transferase family 10, C-terminal domain"/>
    <property type="match status" value="1"/>
</dbReference>
<evidence type="ECO:0000256" key="5">
    <source>
        <dbReference type="ARBA" id="ARBA00022679"/>
    </source>
</evidence>
<dbReference type="InterPro" id="IPR038577">
    <property type="entry name" value="GT10-like_C_sf"/>
</dbReference>
<evidence type="ECO:0000256" key="13">
    <source>
        <dbReference type="SAM" id="MobiDB-lite"/>
    </source>
</evidence>
<keyword evidence="6 12" id="KW-0812">Transmembrane</keyword>
<evidence type="ECO:0000259" key="14">
    <source>
        <dbReference type="Pfam" id="PF00852"/>
    </source>
</evidence>
<evidence type="ECO:0000256" key="10">
    <source>
        <dbReference type="ARBA" id="ARBA00023136"/>
    </source>
</evidence>
<evidence type="ECO:0000256" key="8">
    <source>
        <dbReference type="ARBA" id="ARBA00022989"/>
    </source>
</evidence>
<protein>
    <recommendedName>
        <fullName evidence="12">Fucosyltransferase</fullName>
        <ecNumber evidence="12">2.4.1.-</ecNumber>
    </recommendedName>
</protein>
<reference evidence="16" key="1">
    <citation type="journal article" date="2014" name="PLoS Negl. Trop. Dis.">
        <title>An updated insight into the Sialotranscriptome of Triatoma infestans: developmental stage and geographic variations.</title>
        <authorList>
            <person name="Schwarz A."/>
            <person name="Medrano-Mercado N."/>
            <person name="Schaub G.A."/>
            <person name="Struchiner C.J."/>
            <person name="Bargues M.D."/>
            <person name="Levy M.Z."/>
            <person name="Ribeiro J.M."/>
        </authorList>
    </citation>
    <scope>NUCLEOTIDE SEQUENCE</scope>
    <source>
        <strain evidence="16">Chile</strain>
        <tissue evidence="16">Salivary glands</tissue>
    </source>
</reference>
<proteinExistence type="evidence at transcript level"/>
<dbReference type="AlphaFoldDB" id="A0A023F348"/>
<evidence type="ECO:0000256" key="1">
    <source>
        <dbReference type="ARBA" id="ARBA00004447"/>
    </source>
</evidence>
<dbReference type="GO" id="GO:0008417">
    <property type="term" value="F:fucosyltransferase activity"/>
    <property type="evidence" value="ECO:0007669"/>
    <property type="project" value="InterPro"/>
</dbReference>
<feature type="domain" description="Fucosyltransferase N-terminal" evidence="15">
    <location>
        <begin position="98"/>
        <end position="200"/>
    </location>
</feature>
<keyword evidence="5 12" id="KW-0808">Transferase</keyword>
<evidence type="ECO:0000256" key="6">
    <source>
        <dbReference type="ARBA" id="ARBA00022692"/>
    </source>
</evidence>